<organism evidence="21 22">
    <name type="scientific">Dorcoceras hygrometricum</name>
    <dbReference type="NCBI Taxonomy" id="472368"/>
    <lineage>
        <taxon>Eukaryota</taxon>
        <taxon>Viridiplantae</taxon>
        <taxon>Streptophyta</taxon>
        <taxon>Embryophyta</taxon>
        <taxon>Tracheophyta</taxon>
        <taxon>Spermatophyta</taxon>
        <taxon>Magnoliopsida</taxon>
        <taxon>eudicotyledons</taxon>
        <taxon>Gunneridae</taxon>
        <taxon>Pentapetalae</taxon>
        <taxon>asterids</taxon>
        <taxon>lamiids</taxon>
        <taxon>Lamiales</taxon>
        <taxon>Gesneriaceae</taxon>
        <taxon>Didymocarpoideae</taxon>
        <taxon>Trichosporeae</taxon>
        <taxon>Loxocarpinae</taxon>
        <taxon>Dorcoceras</taxon>
    </lineage>
</organism>
<feature type="domain" description="Plant heme peroxidase family profile" evidence="20">
    <location>
        <begin position="12"/>
        <end position="302"/>
    </location>
</feature>
<keyword evidence="11 18" id="KW-1015">Disulfide bond</keyword>
<comment type="function">
    <text evidence="2">Removal of H(2)O(2), oxidation of toxic reductants, biosynthesis and degradation of lignin, suberization, auxin catabolism, response to environmental stresses such as wounding, pathogen attack and oxidative stress. These functions might be dependent on each isozyme/isoform in each plant tissue.</text>
</comment>
<evidence type="ECO:0000259" key="20">
    <source>
        <dbReference type="PROSITE" id="PS50873"/>
    </source>
</evidence>
<evidence type="ECO:0000256" key="5">
    <source>
        <dbReference type="ARBA" id="ARBA00022559"/>
    </source>
</evidence>
<dbReference type="InterPro" id="IPR000823">
    <property type="entry name" value="Peroxidase_pln"/>
</dbReference>
<dbReference type="Gene3D" id="1.10.520.10">
    <property type="match status" value="1"/>
</dbReference>
<keyword evidence="12" id="KW-0325">Glycoprotein</keyword>
<evidence type="ECO:0000256" key="18">
    <source>
        <dbReference type="PIRSR" id="PIRSR600823-5"/>
    </source>
</evidence>
<dbReference type="GO" id="GO:0046872">
    <property type="term" value="F:metal ion binding"/>
    <property type="evidence" value="ECO:0007669"/>
    <property type="project" value="UniProtKB-UniRule"/>
</dbReference>
<reference evidence="21 22" key="1">
    <citation type="journal article" date="2015" name="Proc. Natl. Acad. Sci. U.S.A.">
        <title>The resurrection genome of Boea hygrometrica: A blueprint for survival of dehydration.</title>
        <authorList>
            <person name="Xiao L."/>
            <person name="Yang G."/>
            <person name="Zhang L."/>
            <person name="Yang X."/>
            <person name="Zhao S."/>
            <person name="Ji Z."/>
            <person name="Zhou Q."/>
            <person name="Hu M."/>
            <person name="Wang Y."/>
            <person name="Chen M."/>
            <person name="Xu Y."/>
            <person name="Jin H."/>
            <person name="Xiao X."/>
            <person name="Hu G."/>
            <person name="Bao F."/>
            <person name="Hu Y."/>
            <person name="Wan P."/>
            <person name="Li L."/>
            <person name="Deng X."/>
            <person name="Kuang T."/>
            <person name="Xiang C."/>
            <person name="Zhu J.K."/>
            <person name="Oliver M.J."/>
            <person name="He Y."/>
        </authorList>
    </citation>
    <scope>NUCLEOTIDE SEQUENCE [LARGE SCALE GENOMIC DNA]</scope>
    <source>
        <strain evidence="22">cv. XS01</strain>
    </source>
</reference>
<keyword evidence="9 19" id="KW-0560">Oxidoreductase</keyword>
<comment type="catalytic activity">
    <reaction evidence="1 19">
        <text>2 a phenolic donor + H2O2 = 2 a phenolic radical donor + 2 H2O</text>
        <dbReference type="Rhea" id="RHEA:56136"/>
        <dbReference type="ChEBI" id="CHEBI:15377"/>
        <dbReference type="ChEBI" id="CHEBI:16240"/>
        <dbReference type="ChEBI" id="CHEBI:139520"/>
        <dbReference type="ChEBI" id="CHEBI:139521"/>
        <dbReference type="EC" id="1.11.1.7"/>
    </reaction>
</comment>
<dbReference type="CDD" id="cd00693">
    <property type="entry name" value="secretory_peroxidase"/>
    <property type="match status" value="1"/>
</dbReference>
<feature type="active site" description="Proton acceptor" evidence="14">
    <location>
        <position position="53"/>
    </location>
</feature>
<dbReference type="Pfam" id="PF00141">
    <property type="entry name" value="peroxidase"/>
    <property type="match status" value="1"/>
</dbReference>
<dbReference type="PRINTS" id="PR00461">
    <property type="entry name" value="PLPEROXIDASE"/>
</dbReference>
<evidence type="ECO:0000256" key="7">
    <source>
        <dbReference type="ARBA" id="ARBA00022723"/>
    </source>
</evidence>
<dbReference type="PROSITE" id="PS50873">
    <property type="entry name" value="PEROXIDASE_4"/>
    <property type="match status" value="1"/>
</dbReference>
<dbReference type="AlphaFoldDB" id="A0A2Z7AHK2"/>
<dbReference type="OrthoDB" id="2113341at2759"/>
<evidence type="ECO:0000256" key="4">
    <source>
        <dbReference type="ARBA" id="ARBA00022525"/>
    </source>
</evidence>
<evidence type="ECO:0000256" key="11">
    <source>
        <dbReference type="ARBA" id="ARBA00023157"/>
    </source>
</evidence>
<sequence length="302" mass="32251">LILTLLGIIQGQLQVGFYASTCPDAEAIVTGIVRAAFSSDQTTAPALLRLHFHDCFVQGCEGSIMIDNGKETDEKKAFEHQGVRGFDVIEMAKSQLESACPGVVSCADIVALAARDAIVLAKGPSYEVETGRRDGMVSDAKTAEDMPAVTDSIQKLKHKFLEKGLTEKDLVILSGNYVHHHFFTLTSVGGSGSDPSVNPEFLSELKSMCPQNGDVNVRLPMDRGSGQTFDNQILQNIRGGFAVLQSDSSLYQDGATQSLVDSYFASSGPSFEADFADSIVKLGRTGVLTGAEGTIRAVCKSF</sequence>
<evidence type="ECO:0000313" key="21">
    <source>
        <dbReference type="EMBL" id="KZV20818.1"/>
    </source>
</evidence>
<dbReference type="EMBL" id="KV015186">
    <property type="protein sequence ID" value="KZV20818.1"/>
    <property type="molecule type" value="Genomic_DNA"/>
</dbReference>
<dbReference type="GO" id="GO:0042744">
    <property type="term" value="P:hydrogen peroxide catabolic process"/>
    <property type="evidence" value="ECO:0007669"/>
    <property type="project" value="UniProtKB-KW"/>
</dbReference>
<dbReference type="FunFam" id="1.10.520.10:FF:000008">
    <property type="entry name" value="Peroxidase"/>
    <property type="match status" value="1"/>
</dbReference>
<dbReference type="GO" id="GO:0005576">
    <property type="term" value="C:extracellular region"/>
    <property type="evidence" value="ECO:0007669"/>
    <property type="project" value="UniProtKB-SubCell"/>
</dbReference>
<feature type="binding site" evidence="16">
    <location>
        <position position="54"/>
    </location>
    <ligand>
        <name>Ca(2+)</name>
        <dbReference type="ChEBI" id="CHEBI:29108"/>
        <label>1</label>
    </ligand>
</feature>
<dbReference type="GO" id="GO:0140825">
    <property type="term" value="F:lactoperoxidase activity"/>
    <property type="evidence" value="ECO:0007669"/>
    <property type="project" value="UniProtKB-EC"/>
</dbReference>
<evidence type="ECO:0000256" key="12">
    <source>
        <dbReference type="ARBA" id="ARBA00023180"/>
    </source>
</evidence>
<dbReference type="GO" id="GO:0020037">
    <property type="term" value="F:heme binding"/>
    <property type="evidence" value="ECO:0007669"/>
    <property type="project" value="UniProtKB-UniRule"/>
</dbReference>
<dbReference type="InterPro" id="IPR010255">
    <property type="entry name" value="Haem_peroxidase_sf"/>
</dbReference>
<evidence type="ECO:0000256" key="19">
    <source>
        <dbReference type="RuleBase" id="RU362060"/>
    </source>
</evidence>
<gene>
    <name evidence="21" type="ORF">F511_43534</name>
</gene>
<dbReference type="Proteomes" id="UP000250235">
    <property type="component" value="Unassembled WGS sequence"/>
</dbReference>
<dbReference type="PANTHER" id="PTHR31517">
    <property type="match status" value="1"/>
</dbReference>
<keyword evidence="5 19" id="KW-0575">Peroxidase</keyword>
<comment type="similarity">
    <text evidence="19">Belongs to the peroxidase family. Classical plant (class III) peroxidase subfamily.</text>
</comment>
<keyword evidence="13 19" id="KW-0376">Hydrogen peroxide</keyword>
<dbReference type="InterPro" id="IPR033905">
    <property type="entry name" value="Secretory_peroxidase"/>
</dbReference>
<keyword evidence="22" id="KW-1185">Reference proteome</keyword>
<dbReference type="PRINTS" id="PR00458">
    <property type="entry name" value="PEROXIDASE"/>
</dbReference>
<keyword evidence="7 16" id="KW-0479">Metal-binding</keyword>
<keyword evidence="10 19" id="KW-0408">Iron</keyword>
<evidence type="ECO:0000256" key="17">
    <source>
        <dbReference type="PIRSR" id="PIRSR600823-4"/>
    </source>
</evidence>
<evidence type="ECO:0000256" key="10">
    <source>
        <dbReference type="ARBA" id="ARBA00023004"/>
    </source>
</evidence>
<keyword evidence="8 16" id="KW-0106">Calcium</keyword>
<dbReference type="EC" id="1.11.1.7" evidence="3 19"/>
<feature type="binding site" evidence="16">
    <location>
        <position position="74"/>
    </location>
    <ligand>
        <name>Ca(2+)</name>
        <dbReference type="ChEBI" id="CHEBI:29108"/>
        <label>1</label>
    </ligand>
</feature>
<evidence type="ECO:0000256" key="13">
    <source>
        <dbReference type="ARBA" id="ARBA00023324"/>
    </source>
</evidence>
<dbReference type="InterPro" id="IPR019794">
    <property type="entry name" value="Peroxidases_AS"/>
</dbReference>
<comment type="subcellular location">
    <subcellularLocation>
        <location evidence="19">Secreted</location>
    </subcellularLocation>
</comment>
<evidence type="ECO:0000256" key="8">
    <source>
        <dbReference type="ARBA" id="ARBA00022837"/>
    </source>
</evidence>
<feature type="disulfide bond" evidence="18">
    <location>
        <begin position="106"/>
        <end position="299"/>
    </location>
</feature>
<dbReference type="PROSITE" id="PS00436">
    <property type="entry name" value="PEROXIDASE_2"/>
    <property type="match status" value="1"/>
</dbReference>
<dbReference type="Gene3D" id="1.10.420.10">
    <property type="entry name" value="Peroxidase, domain 2"/>
    <property type="match status" value="1"/>
</dbReference>
<comment type="cofactor">
    <cofactor evidence="16 19">
        <name>Ca(2+)</name>
        <dbReference type="ChEBI" id="CHEBI:29108"/>
    </cofactor>
    <text evidence="16 19">Binds 2 calcium ions per subunit.</text>
</comment>
<feature type="non-terminal residue" evidence="21">
    <location>
        <position position="1"/>
    </location>
</feature>
<keyword evidence="4 19" id="KW-0964">Secreted</keyword>
<feature type="binding site" evidence="16">
    <location>
        <position position="63"/>
    </location>
    <ligand>
        <name>Ca(2+)</name>
        <dbReference type="ChEBI" id="CHEBI:29108"/>
        <label>1</label>
    </ligand>
</feature>
<feature type="binding site" evidence="16">
    <location>
        <position position="57"/>
    </location>
    <ligand>
        <name>Ca(2+)</name>
        <dbReference type="ChEBI" id="CHEBI:29108"/>
        <label>1</label>
    </ligand>
</feature>
<evidence type="ECO:0000256" key="3">
    <source>
        <dbReference type="ARBA" id="ARBA00012313"/>
    </source>
</evidence>
<feature type="binding site" evidence="16">
    <location>
        <position position="230"/>
    </location>
    <ligand>
        <name>Ca(2+)</name>
        <dbReference type="ChEBI" id="CHEBI:29108"/>
        <label>2</label>
    </ligand>
</feature>
<dbReference type="SUPFAM" id="SSF48113">
    <property type="entry name" value="Heme-dependent peroxidases"/>
    <property type="match status" value="1"/>
</dbReference>
<feature type="disulfide bond" evidence="18">
    <location>
        <begin position="55"/>
        <end position="60"/>
    </location>
</feature>
<accession>A0A2Z7AHK2</accession>
<feature type="site" description="Transition state stabilizer" evidence="17">
    <location>
        <position position="49"/>
    </location>
</feature>
<evidence type="ECO:0000256" key="9">
    <source>
        <dbReference type="ARBA" id="ARBA00023002"/>
    </source>
</evidence>
<feature type="binding site" evidence="16">
    <location>
        <position position="222"/>
    </location>
    <ligand>
        <name>Ca(2+)</name>
        <dbReference type="ChEBI" id="CHEBI:29108"/>
        <label>2</label>
    </ligand>
</feature>
<evidence type="ECO:0000313" key="22">
    <source>
        <dbReference type="Proteomes" id="UP000250235"/>
    </source>
</evidence>
<feature type="binding site" evidence="15">
    <location>
        <position position="147"/>
    </location>
    <ligand>
        <name>substrate</name>
    </ligand>
</feature>
<dbReference type="InterPro" id="IPR002016">
    <property type="entry name" value="Haem_peroxidase"/>
</dbReference>
<feature type="disulfide bond" evidence="18">
    <location>
        <begin position="22"/>
        <end position="100"/>
    </location>
</feature>
<evidence type="ECO:0000256" key="16">
    <source>
        <dbReference type="PIRSR" id="PIRSR600823-3"/>
    </source>
</evidence>
<comment type="cofactor">
    <cofactor evidence="19">
        <name>heme b</name>
        <dbReference type="ChEBI" id="CHEBI:60344"/>
    </cofactor>
    <text evidence="19">Binds 1 heme b (iron(II)-protoporphyrin IX) group per subunit.</text>
</comment>
<feature type="binding site" evidence="16">
    <location>
        <position position="59"/>
    </location>
    <ligand>
        <name>Ca(2+)</name>
        <dbReference type="ChEBI" id="CHEBI:29108"/>
        <label>1</label>
    </ligand>
</feature>
<evidence type="ECO:0000256" key="15">
    <source>
        <dbReference type="PIRSR" id="PIRSR600823-2"/>
    </source>
</evidence>
<dbReference type="GO" id="GO:0006979">
    <property type="term" value="P:response to oxidative stress"/>
    <property type="evidence" value="ECO:0007669"/>
    <property type="project" value="UniProtKB-UniRule"/>
</dbReference>
<protein>
    <recommendedName>
        <fullName evidence="3 19">Peroxidase</fullName>
        <ecNumber evidence="3 19">1.11.1.7</ecNumber>
    </recommendedName>
</protein>
<evidence type="ECO:0000256" key="1">
    <source>
        <dbReference type="ARBA" id="ARBA00000189"/>
    </source>
</evidence>
<evidence type="ECO:0000256" key="6">
    <source>
        <dbReference type="ARBA" id="ARBA00022617"/>
    </source>
</evidence>
<keyword evidence="6 19" id="KW-0349">Heme</keyword>
<proteinExistence type="inferred from homology"/>
<name>A0A2Z7AHK2_9LAMI</name>
<dbReference type="PANTHER" id="PTHR31517:SF84">
    <property type="entry name" value="PEROXIDASE"/>
    <property type="match status" value="1"/>
</dbReference>
<evidence type="ECO:0000256" key="14">
    <source>
        <dbReference type="PIRSR" id="PIRSR600823-1"/>
    </source>
</evidence>
<evidence type="ECO:0000256" key="2">
    <source>
        <dbReference type="ARBA" id="ARBA00002322"/>
    </source>
</evidence>